<dbReference type="EMBL" id="PDPS01000022">
    <property type="protein sequence ID" value="PID58582.1"/>
    <property type="molecule type" value="Genomic_DNA"/>
</dbReference>
<evidence type="ECO:0000256" key="1">
    <source>
        <dbReference type="ARBA" id="ARBA00009013"/>
    </source>
</evidence>
<accession>A0A2G6E9Q0</accession>
<dbReference type="CDD" id="cd07043">
    <property type="entry name" value="STAS_anti-anti-sigma_factors"/>
    <property type="match status" value="1"/>
</dbReference>
<dbReference type="Gene3D" id="3.30.750.24">
    <property type="entry name" value="STAS domain"/>
    <property type="match status" value="1"/>
</dbReference>
<reference evidence="4 5" key="1">
    <citation type="submission" date="2017-10" db="EMBL/GenBank/DDBJ databases">
        <title>Novel microbial diversity and functional potential in the marine mammal oral microbiome.</title>
        <authorList>
            <person name="Dudek N.K."/>
            <person name="Sun C.L."/>
            <person name="Burstein D."/>
            <person name="Kantor R.S."/>
            <person name="Aliaga Goltsman D.S."/>
            <person name="Bik E.M."/>
            <person name="Thomas B.C."/>
            <person name="Banfield J.F."/>
            <person name="Relman D.A."/>
        </authorList>
    </citation>
    <scope>NUCLEOTIDE SEQUENCE [LARGE SCALE GENOMIC DNA]</scope>
    <source>
        <strain evidence="4">DOLZORAL124_49_17</strain>
    </source>
</reference>
<organism evidence="4 5">
    <name type="scientific">candidate division KSB3 bacterium</name>
    <dbReference type="NCBI Taxonomy" id="2044937"/>
    <lineage>
        <taxon>Bacteria</taxon>
        <taxon>candidate division KSB3</taxon>
    </lineage>
</organism>
<name>A0A2G6E9Q0_9BACT</name>
<dbReference type="GO" id="GO:0043856">
    <property type="term" value="F:anti-sigma factor antagonist activity"/>
    <property type="evidence" value="ECO:0007669"/>
    <property type="project" value="InterPro"/>
</dbReference>
<feature type="domain" description="STAS" evidence="3">
    <location>
        <begin position="19"/>
        <end position="128"/>
    </location>
</feature>
<proteinExistence type="inferred from homology"/>
<dbReference type="PROSITE" id="PS50801">
    <property type="entry name" value="STAS"/>
    <property type="match status" value="1"/>
</dbReference>
<dbReference type="Proteomes" id="UP000229740">
    <property type="component" value="Unassembled WGS sequence"/>
</dbReference>
<evidence type="ECO:0000256" key="2">
    <source>
        <dbReference type="RuleBase" id="RU003749"/>
    </source>
</evidence>
<dbReference type="InterPro" id="IPR036513">
    <property type="entry name" value="STAS_dom_sf"/>
</dbReference>
<dbReference type="SUPFAM" id="SSF52091">
    <property type="entry name" value="SpoIIaa-like"/>
    <property type="match status" value="1"/>
</dbReference>
<gene>
    <name evidence="4" type="ORF">CSB45_03290</name>
</gene>
<dbReference type="PANTHER" id="PTHR33495:SF2">
    <property type="entry name" value="ANTI-SIGMA FACTOR ANTAGONIST TM_1081-RELATED"/>
    <property type="match status" value="1"/>
</dbReference>
<dbReference type="PANTHER" id="PTHR33495">
    <property type="entry name" value="ANTI-SIGMA FACTOR ANTAGONIST TM_1081-RELATED-RELATED"/>
    <property type="match status" value="1"/>
</dbReference>
<evidence type="ECO:0000313" key="4">
    <source>
        <dbReference type="EMBL" id="PID58582.1"/>
    </source>
</evidence>
<comment type="similarity">
    <text evidence="1 2">Belongs to the anti-sigma-factor antagonist family.</text>
</comment>
<protein>
    <recommendedName>
        <fullName evidence="2">Anti-sigma factor antagonist</fullName>
    </recommendedName>
</protein>
<evidence type="ECO:0000313" key="5">
    <source>
        <dbReference type="Proteomes" id="UP000229740"/>
    </source>
</evidence>
<dbReference type="AlphaFoldDB" id="A0A2G6E9Q0"/>
<dbReference type="Pfam" id="PF01740">
    <property type="entry name" value="STAS"/>
    <property type="match status" value="1"/>
</dbReference>
<evidence type="ECO:0000259" key="3">
    <source>
        <dbReference type="PROSITE" id="PS50801"/>
    </source>
</evidence>
<comment type="caution">
    <text evidence="4">The sequence shown here is derived from an EMBL/GenBank/DDBJ whole genome shotgun (WGS) entry which is preliminary data.</text>
</comment>
<sequence length="129" mass="14586">MFSSVFSEKVNDAMVNNRFEYSKDLRDGVIVFTLAGSLDIGTVSTMKTELDAVLSSSQHKVLFDLYDLEQIDSSGIGAFVALFKRVRSNKGEVKISRLIGQPKEIFTLLRLDRVFEIHDDFEQALQSFL</sequence>
<dbReference type="InterPro" id="IPR002645">
    <property type="entry name" value="STAS_dom"/>
</dbReference>
<dbReference type="InterPro" id="IPR003658">
    <property type="entry name" value="Anti-sigma_ant"/>
</dbReference>
<dbReference type="NCBIfam" id="TIGR00377">
    <property type="entry name" value="ant_ant_sig"/>
    <property type="match status" value="1"/>
</dbReference>